<name>A0A0P7AT47_9HYPO</name>
<accession>A0A0P7AT47</accession>
<proteinExistence type="predicted"/>
<organism evidence="1 2">
    <name type="scientific">Neonectria ditissima</name>
    <dbReference type="NCBI Taxonomy" id="78410"/>
    <lineage>
        <taxon>Eukaryota</taxon>
        <taxon>Fungi</taxon>
        <taxon>Dikarya</taxon>
        <taxon>Ascomycota</taxon>
        <taxon>Pezizomycotina</taxon>
        <taxon>Sordariomycetes</taxon>
        <taxon>Hypocreomycetidae</taxon>
        <taxon>Hypocreales</taxon>
        <taxon>Nectriaceae</taxon>
        <taxon>Neonectria</taxon>
    </lineage>
</organism>
<evidence type="ECO:0000313" key="1">
    <source>
        <dbReference type="EMBL" id="KPM41042.1"/>
    </source>
</evidence>
<dbReference type="OrthoDB" id="4733706at2759"/>
<reference evidence="1 2" key="1">
    <citation type="submission" date="2015-09" db="EMBL/GenBank/DDBJ databases">
        <title>Draft genome of a European isolate of the apple canker pathogen Neonectria ditissima.</title>
        <authorList>
            <person name="Gomez-Cortecero A."/>
            <person name="Harrison R.J."/>
            <person name="Armitage A.D."/>
        </authorList>
    </citation>
    <scope>NUCLEOTIDE SEQUENCE [LARGE SCALE GENOMIC DNA]</scope>
    <source>
        <strain evidence="1 2">R09/05</strain>
    </source>
</reference>
<dbReference type="STRING" id="78410.A0A0P7AT47"/>
<evidence type="ECO:0000313" key="2">
    <source>
        <dbReference type="Proteomes" id="UP000050424"/>
    </source>
</evidence>
<dbReference type="AlphaFoldDB" id="A0A0P7AT47"/>
<protein>
    <submittedName>
        <fullName evidence="1">Uncharacterized protein</fullName>
    </submittedName>
</protein>
<dbReference type="Proteomes" id="UP000050424">
    <property type="component" value="Unassembled WGS sequence"/>
</dbReference>
<comment type="caution">
    <text evidence="1">The sequence shown here is derived from an EMBL/GenBank/DDBJ whole genome shotgun (WGS) entry which is preliminary data.</text>
</comment>
<gene>
    <name evidence="1" type="ORF">AK830_g5521</name>
</gene>
<dbReference type="EMBL" id="LKCW01000072">
    <property type="protein sequence ID" value="KPM41042.1"/>
    <property type="molecule type" value="Genomic_DNA"/>
</dbReference>
<sequence length="205" mass="21531">MLSSSIDDQGGFEFTIPDGSWIVADINGSIVDQTFAGVISNSIPWETTSGAATLTADLRLRSELSANFEVLGVGADAKVGVYPNLLELVAELQSTDTCVLEVSEFWDINAGAYTEHTTTIHVYRTVSAKTQTTTVAFSQEVAKKMVTSIAAVTTIYPLSADNATTSATTVTSAPLQVTTGAPARSVATLVGAISGLVCLMMLWEV</sequence>
<keyword evidence="2" id="KW-1185">Reference proteome</keyword>